<dbReference type="InterPro" id="IPR046349">
    <property type="entry name" value="C1-like_sf"/>
</dbReference>
<reference evidence="3 4" key="1">
    <citation type="submission" date="2019-09" db="EMBL/GenBank/DDBJ databases">
        <title>A chromosome-level genome assembly of the Chinese tupelo Nyssa sinensis.</title>
        <authorList>
            <person name="Yang X."/>
            <person name="Kang M."/>
            <person name="Yang Y."/>
            <person name="Xiong H."/>
            <person name="Wang M."/>
            <person name="Zhang Z."/>
            <person name="Wang Z."/>
            <person name="Wu H."/>
            <person name="Ma T."/>
            <person name="Liu J."/>
            <person name="Xi Z."/>
        </authorList>
    </citation>
    <scope>NUCLEOTIDE SEQUENCE [LARGE SCALE GENOMIC DNA]</scope>
    <source>
        <strain evidence="3">J267</strain>
        <tissue evidence="3">Leaf</tissue>
    </source>
</reference>
<name>A0A5J4ZLT9_9ASTE</name>
<evidence type="ECO:0000313" key="4">
    <source>
        <dbReference type="Proteomes" id="UP000325577"/>
    </source>
</evidence>
<keyword evidence="4" id="KW-1185">Reference proteome</keyword>
<feature type="domain" description="DC1" evidence="2">
    <location>
        <begin position="176"/>
        <end position="223"/>
    </location>
</feature>
<keyword evidence="1" id="KW-0677">Repeat</keyword>
<sequence>MELEYIHEHPLIFYEAQKDDPQSLDLCHGCGKNILGPAYRCSQECFFHLHKLCAELPKQINYNQHWQHPLILLIKPPYNCRCNVCRGLWDKFTYHCSHCHFDLCISCALEEELDYHSHEHPLFLYEVGKGDAQSLDLCHGCGNGILGPAYHCSQQQCFFYLHKICAELPKKINHTLHPQHSLNLFIKPPYHSQTCECDVCQEHWDKFTYNCSDCDFNLCISCVLGKERRIKHESHEHPLDLLQRPTLFQCDACDTKSEDISYICTVCSFRIHKGCASLQSTIKNSDHDHPLTLAYSFPDKYLKLCKICSLRVRPEHWVYYCDICNYFAHVKCATSKLERVSLRRSKNKIKAEEDLDSNESDRESHLFHLPASPKKYVDMISQFNMKFKLEKNASETEVNHFSHDHPLILSDEQSNQDAKIDEILCDGLGIEMLHLQSFLLVQPLCYVAAYR</sequence>
<dbReference type="SUPFAM" id="SSF57889">
    <property type="entry name" value="Cysteine-rich domain"/>
    <property type="match status" value="3"/>
</dbReference>
<evidence type="ECO:0000259" key="2">
    <source>
        <dbReference type="Pfam" id="PF03107"/>
    </source>
</evidence>
<accession>A0A5J4ZLT9</accession>
<dbReference type="PANTHER" id="PTHR32410">
    <property type="entry name" value="CYSTEINE/HISTIDINE-RICH C1 DOMAIN FAMILY PROTEIN"/>
    <property type="match status" value="1"/>
</dbReference>
<protein>
    <recommendedName>
        <fullName evidence="2">DC1 domain-containing protein</fullName>
    </recommendedName>
</protein>
<evidence type="ECO:0000313" key="3">
    <source>
        <dbReference type="EMBL" id="KAA8518237.1"/>
    </source>
</evidence>
<dbReference type="InterPro" id="IPR053192">
    <property type="entry name" value="Vacuole_Formation_Reg"/>
</dbReference>
<dbReference type="EMBL" id="CM018050">
    <property type="protein sequence ID" value="KAA8518237.1"/>
    <property type="molecule type" value="Genomic_DNA"/>
</dbReference>
<feature type="domain" description="DC1" evidence="2">
    <location>
        <begin position="287"/>
        <end position="333"/>
    </location>
</feature>
<dbReference type="OrthoDB" id="1884766at2759"/>
<feature type="domain" description="DC1" evidence="2">
    <location>
        <begin position="234"/>
        <end position="276"/>
    </location>
</feature>
<evidence type="ECO:0000256" key="1">
    <source>
        <dbReference type="ARBA" id="ARBA00022737"/>
    </source>
</evidence>
<feature type="domain" description="DC1" evidence="2">
    <location>
        <begin position="6"/>
        <end position="54"/>
    </location>
</feature>
<dbReference type="AlphaFoldDB" id="A0A5J4ZLT9"/>
<organism evidence="3 4">
    <name type="scientific">Nyssa sinensis</name>
    <dbReference type="NCBI Taxonomy" id="561372"/>
    <lineage>
        <taxon>Eukaryota</taxon>
        <taxon>Viridiplantae</taxon>
        <taxon>Streptophyta</taxon>
        <taxon>Embryophyta</taxon>
        <taxon>Tracheophyta</taxon>
        <taxon>Spermatophyta</taxon>
        <taxon>Magnoliopsida</taxon>
        <taxon>eudicotyledons</taxon>
        <taxon>Gunneridae</taxon>
        <taxon>Pentapetalae</taxon>
        <taxon>asterids</taxon>
        <taxon>Cornales</taxon>
        <taxon>Nyssaceae</taxon>
        <taxon>Nyssa</taxon>
    </lineage>
</organism>
<proteinExistence type="predicted"/>
<dbReference type="Proteomes" id="UP000325577">
    <property type="component" value="Linkage Group LG7"/>
</dbReference>
<gene>
    <name evidence="3" type="ORF">F0562_015711</name>
</gene>
<dbReference type="InterPro" id="IPR004146">
    <property type="entry name" value="DC1"/>
</dbReference>
<dbReference type="Pfam" id="PF03107">
    <property type="entry name" value="C1_2"/>
    <property type="match status" value="5"/>
</dbReference>
<feature type="domain" description="DC1" evidence="2">
    <location>
        <begin position="116"/>
        <end position="166"/>
    </location>
</feature>